<gene>
    <name evidence="1" type="ORF">FHR23_002108</name>
</gene>
<evidence type="ECO:0008006" key="3">
    <source>
        <dbReference type="Google" id="ProtNLM"/>
    </source>
</evidence>
<dbReference type="AlphaFoldDB" id="A0A840Z093"/>
<keyword evidence="2" id="KW-1185">Reference proteome</keyword>
<dbReference type="RefSeq" id="WP_345575359.1">
    <property type="nucleotide sequence ID" value="NZ_BAABIF010000012.1"/>
</dbReference>
<name>A0A840Z093_9SPHN</name>
<accession>A0A840Z093</accession>
<evidence type="ECO:0000313" key="1">
    <source>
        <dbReference type="EMBL" id="MBB5719170.1"/>
    </source>
</evidence>
<evidence type="ECO:0000313" key="2">
    <source>
        <dbReference type="Proteomes" id="UP000554342"/>
    </source>
</evidence>
<sequence length="313" mass="34962">MKMPQPADSAFRHAVLAAHERREAVARQWYGSRAFKEMCARLEQLGEDDAGLNAARAMLTDRAWPPDLLSPLVSALQVDAFADLPVQMRRDATGTTLALWDSGRARLSVALWSASELNLRAATDAVVLPGERVLTAYHRAGTARLQRWELTSDTSRLRRLADITISDGDVVLCDGRYQVHRLVDARCDIVAVQIRFRGEGDGIRRQYRCSDGQMLSAEIADPDAARRSMLLTLLRVSGRSDAAAQFEAATRHRHHFLRWEAMREWLALDALSAQSRLREMAAADAHAEVRKAAAHMLAVVERRRMEEAQTCPA</sequence>
<proteinExistence type="predicted"/>
<organism evidence="1 2">
    <name type="scientific">Stakelama sediminis</name>
    <dbReference type="NCBI Taxonomy" id="463200"/>
    <lineage>
        <taxon>Bacteria</taxon>
        <taxon>Pseudomonadati</taxon>
        <taxon>Pseudomonadota</taxon>
        <taxon>Alphaproteobacteria</taxon>
        <taxon>Sphingomonadales</taxon>
        <taxon>Sphingomonadaceae</taxon>
        <taxon>Stakelama</taxon>
    </lineage>
</organism>
<comment type="caution">
    <text evidence="1">The sequence shown here is derived from an EMBL/GenBank/DDBJ whole genome shotgun (WGS) entry which is preliminary data.</text>
</comment>
<dbReference type="Proteomes" id="UP000554342">
    <property type="component" value="Unassembled WGS sequence"/>
</dbReference>
<protein>
    <recommendedName>
        <fullName evidence="3">HEAT repeat domain-containing protein</fullName>
    </recommendedName>
</protein>
<reference evidence="1 2" key="1">
    <citation type="submission" date="2020-08" db="EMBL/GenBank/DDBJ databases">
        <title>Genomic Encyclopedia of Type Strains, Phase IV (KMG-IV): sequencing the most valuable type-strain genomes for metagenomic binning, comparative biology and taxonomic classification.</title>
        <authorList>
            <person name="Goeker M."/>
        </authorList>
    </citation>
    <scope>NUCLEOTIDE SEQUENCE [LARGE SCALE GENOMIC DNA]</scope>
    <source>
        <strain evidence="1 2">DSM 27203</strain>
    </source>
</reference>
<dbReference type="EMBL" id="JACIJI010000003">
    <property type="protein sequence ID" value="MBB5719170.1"/>
    <property type="molecule type" value="Genomic_DNA"/>
</dbReference>